<gene>
    <name evidence="3" type="ORF">BOX15_Mlig007169g3</name>
</gene>
<keyword evidence="4" id="KW-1185">Reference proteome</keyword>
<name>A0A267HA69_9PLAT</name>
<dbReference type="AlphaFoldDB" id="A0A267HA69"/>
<sequence>LLLGCSVSVSARRDCQPDEYFNKITYLCDKCPPECLKAGPAPDICEQKRANGYCLALIASTTTASGSDASSTQSSSSTGGESKNIELIALLAFFIVVFTAVVVWIAYTQLNRCRSNSQADNSTPDSSDTTGGASIPLLPQNPDSEPTAPPNDTGGNNAQPSDVENPGGEGGAEAPGNDDQKTSDKAGTSSNGMSAEATDNDGGGASSSPQPPSDRGNQVVDVMNRKDEGYREPKPN</sequence>
<accession>A0A267HA69</accession>
<organism evidence="3 4">
    <name type="scientific">Macrostomum lignano</name>
    <dbReference type="NCBI Taxonomy" id="282301"/>
    <lineage>
        <taxon>Eukaryota</taxon>
        <taxon>Metazoa</taxon>
        <taxon>Spiralia</taxon>
        <taxon>Lophotrochozoa</taxon>
        <taxon>Platyhelminthes</taxon>
        <taxon>Rhabditophora</taxon>
        <taxon>Macrostomorpha</taxon>
        <taxon>Macrostomida</taxon>
        <taxon>Macrostomidae</taxon>
        <taxon>Macrostomum</taxon>
    </lineage>
</organism>
<dbReference type="EMBL" id="NIVC01000006">
    <property type="protein sequence ID" value="PAA94564.1"/>
    <property type="molecule type" value="Genomic_DNA"/>
</dbReference>
<feature type="transmembrane region" description="Helical" evidence="2">
    <location>
        <begin position="87"/>
        <end position="107"/>
    </location>
</feature>
<keyword evidence="2" id="KW-0812">Transmembrane</keyword>
<evidence type="ECO:0000256" key="2">
    <source>
        <dbReference type="SAM" id="Phobius"/>
    </source>
</evidence>
<feature type="non-terminal residue" evidence="3">
    <location>
        <position position="1"/>
    </location>
</feature>
<reference evidence="3 4" key="1">
    <citation type="submission" date="2017-06" db="EMBL/GenBank/DDBJ databases">
        <title>A platform for efficient transgenesis in Macrostomum lignano, a flatworm model organism for stem cell research.</title>
        <authorList>
            <person name="Berezikov E."/>
        </authorList>
    </citation>
    <scope>NUCLEOTIDE SEQUENCE [LARGE SCALE GENOMIC DNA]</scope>
    <source>
        <strain evidence="3">DV1</strain>
        <tissue evidence="3">Whole organism</tissue>
    </source>
</reference>
<keyword evidence="2" id="KW-1133">Transmembrane helix</keyword>
<protein>
    <submittedName>
        <fullName evidence="3">Uncharacterized protein</fullName>
    </submittedName>
</protein>
<comment type="caution">
    <text evidence="3">The sequence shown here is derived from an EMBL/GenBank/DDBJ whole genome shotgun (WGS) entry which is preliminary data.</text>
</comment>
<evidence type="ECO:0000313" key="4">
    <source>
        <dbReference type="Proteomes" id="UP000215902"/>
    </source>
</evidence>
<feature type="compositionally biased region" description="Basic and acidic residues" evidence="1">
    <location>
        <begin position="223"/>
        <end position="236"/>
    </location>
</feature>
<feature type="region of interest" description="Disordered" evidence="1">
    <location>
        <begin position="114"/>
        <end position="236"/>
    </location>
</feature>
<evidence type="ECO:0000313" key="3">
    <source>
        <dbReference type="EMBL" id="PAA94564.1"/>
    </source>
</evidence>
<proteinExistence type="predicted"/>
<evidence type="ECO:0000256" key="1">
    <source>
        <dbReference type="SAM" id="MobiDB-lite"/>
    </source>
</evidence>
<dbReference type="Proteomes" id="UP000215902">
    <property type="component" value="Unassembled WGS sequence"/>
</dbReference>
<feature type="compositionally biased region" description="Polar residues" evidence="1">
    <location>
        <begin position="114"/>
        <end position="132"/>
    </location>
</feature>
<feature type="compositionally biased region" description="Polar residues" evidence="1">
    <location>
        <begin position="153"/>
        <end position="162"/>
    </location>
</feature>
<keyword evidence="2" id="KW-0472">Membrane</keyword>